<dbReference type="InterPro" id="IPR013746">
    <property type="entry name" value="HMG_CoA_synt_C_dom"/>
</dbReference>
<dbReference type="RefSeq" id="XP_002738314.1">
    <property type="nucleotide sequence ID" value="XM_002738268.2"/>
</dbReference>
<feature type="domain" description="Hydroxymethylglutaryl-coenzyme A synthase N-terminal" evidence="10">
    <location>
        <begin position="12"/>
        <end position="185"/>
    </location>
</feature>
<dbReference type="CDD" id="cd00827">
    <property type="entry name" value="init_cond_enzymes"/>
    <property type="match status" value="1"/>
</dbReference>
<evidence type="ECO:0000313" key="13">
    <source>
        <dbReference type="RefSeq" id="XP_002738314.1"/>
    </source>
</evidence>
<comment type="similarity">
    <text evidence="2 8">Belongs to the thiolase-like superfamily. HMG-CoA synthase family.</text>
</comment>
<dbReference type="Pfam" id="PF08540">
    <property type="entry name" value="HMG_CoA_synt_C"/>
    <property type="match status" value="1"/>
</dbReference>
<proteinExistence type="inferred from homology"/>
<evidence type="ECO:0000256" key="3">
    <source>
        <dbReference type="ARBA" id="ARBA00012978"/>
    </source>
</evidence>
<keyword evidence="8" id="KW-0444">Lipid biosynthesis</keyword>
<evidence type="ECO:0000259" key="10">
    <source>
        <dbReference type="Pfam" id="PF01154"/>
    </source>
</evidence>
<reference evidence="13" key="1">
    <citation type="submission" date="2025-08" db="UniProtKB">
        <authorList>
            <consortium name="RefSeq"/>
        </authorList>
    </citation>
    <scope>IDENTIFICATION</scope>
    <source>
        <tissue evidence="13">Testes</tissue>
    </source>
</reference>
<evidence type="ECO:0000256" key="7">
    <source>
        <dbReference type="ARBA" id="ARBA00049887"/>
    </source>
</evidence>
<keyword evidence="8" id="KW-0443">Lipid metabolism</keyword>
<keyword evidence="12" id="KW-1185">Reference proteome</keyword>
<organism evidence="12 13">
    <name type="scientific">Saccoglossus kowalevskii</name>
    <name type="common">Acorn worm</name>
    <dbReference type="NCBI Taxonomy" id="10224"/>
    <lineage>
        <taxon>Eukaryota</taxon>
        <taxon>Metazoa</taxon>
        <taxon>Hemichordata</taxon>
        <taxon>Enteropneusta</taxon>
        <taxon>Harrimaniidae</taxon>
        <taxon>Saccoglossus</taxon>
    </lineage>
</organism>
<dbReference type="InterPro" id="IPR013528">
    <property type="entry name" value="HMG_CoA_synth_N"/>
</dbReference>
<dbReference type="InterPro" id="IPR000590">
    <property type="entry name" value="HMG_CoA_synt_AS"/>
</dbReference>
<accession>A0ABM0GVM3</accession>
<evidence type="ECO:0000256" key="4">
    <source>
        <dbReference type="ARBA" id="ARBA00022679"/>
    </source>
</evidence>
<evidence type="ECO:0000256" key="5">
    <source>
        <dbReference type="ARBA" id="ARBA00022955"/>
    </source>
</evidence>
<dbReference type="GeneID" id="100375733"/>
<comment type="pathway">
    <text evidence="1 8">Metabolic intermediate biosynthesis; (R)-mevalonate biosynthesis; (R)-mevalonate from acetyl-CoA: step 2/3.</text>
</comment>
<dbReference type="SUPFAM" id="SSF53901">
    <property type="entry name" value="Thiolase-like"/>
    <property type="match status" value="2"/>
</dbReference>
<evidence type="ECO:0000256" key="8">
    <source>
        <dbReference type="RuleBase" id="RU364071"/>
    </source>
</evidence>
<keyword evidence="6 8" id="KW-0756">Sterol biosynthesis</keyword>
<dbReference type="Proteomes" id="UP000694865">
    <property type="component" value="Unplaced"/>
</dbReference>
<dbReference type="InterPro" id="IPR016039">
    <property type="entry name" value="Thiolase-like"/>
</dbReference>
<evidence type="ECO:0000313" key="12">
    <source>
        <dbReference type="Proteomes" id="UP000694865"/>
    </source>
</evidence>
<evidence type="ECO:0000256" key="1">
    <source>
        <dbReference type="ARBA" id="ARBA00005218"/>
    </source>
</evidence>
<dbReference type="PANTHER" id="PTHR43323:SF2">
    <property type="entry name" value="HYDROXYMETHYLGLUTARYL-COA SYNTHASE"/>
    <property type="match status" value="1"/>
</dbReference>
<evidence type="ECO:0000256" key="9">
    <source>
        <dbReference type="SAM" id="MobiDB-lite"/>
    </source>
</evidence>
<feature type="region of interest" description="Disordered" evidence="9">
    <location>
        <begin position="490"/>
        <end position="509"/>
    </location>
</feature>
<protein>
    <recommendedName>
        <fullName evidence="3 8">Hydroxymethylglutaryl-CoA synthase</fullName>
        <shortName evidence="8">HMG-CoA synthase</shortName>
        <ecNumber evidence="3 8">2.3.3.10</ecNumber>
    </recommendedName>
    <alternativeName>
        <fullName evidence="8">3-hydroxy-3-methylglutaryl coenzyme A synthase</fullName>
    </alternativeName>
</protein>
<dbReference type="PANTHER" id="PTHR43323">
    <property type="entry name" value="3-HYDROXY-3-METHYLGLUTARYL COENZYME A SYNTHASE"/>
    <property type="match status" value="1"/>
</dbReference>
<evidence type="ECO:0000256" key="6">
    <source>
        <dbReference type="ARBA" id="ARBA00023011"/>
    </source>
</evidence>
<dbReference type="Pfam" id="PF01154">
    <property type="entry name" value="HMG_CoA_synt_N"/>
    <property type="match status" value="1"/>
</dbReference>
<dbReference type="NCBIfam" id="TIGR01833">
    <property type="entry name" value="HMG-CoA-S_euk"/>
    <property type="match status" value="1"/>
</dbReference>
<sequence>MPSSDSKDVVGWPDDVGIIAVEAYFPSQYVDQSELEIFDGVSTGKYTIGLGQDKMGFCSDREDINSLCLTVVQKLMQNYDISYESIGRLEVGTETIIDKSKSTKTVLMQLFEECGNTNIEGIDTTNACYGGTAALFNALAWVESSAWDGRYALVVAGDIAVYATGNARPTGGAGSVAMLIGPNAPLVIERGLRGTHMQHVYDFFKPDLSSEFPVVDGKLSIQCYLSALDKCYQRYATKAETQMVKDKETGPFSLGHFDAMFFHSPYCKLVQKSFARLMLNDFLRDSNADTTENGIFSGLEAYRDLKLEDTYFDRTVEKTFMACSKATFEKKVKPSLLLANQIGNMYTPSVYGGLVSYIAQNSVADIAGKRVGLFSYGSGLASSLYSIKFSEDTAPGSKLSKLSEVLSDVTVRLDSRKKIAPKIFADTMKLRQDTHHLANYTPVGCIDDLFPGTWYLTHVDEMHRRQYLCTPLNVIPESLQSSVIPVETVSSKRPSSIPSPEAVPSNTAS</sequence>
<gene>
    <name evidence="13" type="primary">LOC100375733</name>
</gene>
<keyword evidence="8" id="KW-0753">Steroid metabolism</keyword>
<comment type="function">
    <text evidence="8">Catalyzes the condensation of acetyl-CoA with acetoacetyl-CoA to form HMG-CoA.</text>
</comment>
<feature type="domain" description="Hydroxymethylglutaryl-coenzyme A synthase C-terminal" evidence="11">
    <location>
        <begin position="186"/>
        <end position="467"/>
    </location>
</feature>
<evidence type="ECO:0000256" key="2">
    <source>
        <dbReference type="ARBA" id="ARBA00007061"/>
    </source>
</evidence>
<comment type="catalytic activity">
    <reaction evidence="7">
        <text>acetoacetyl-CoA + acetyl-CoA + H2O = (3S)-3-hydroxy-3-methylglutaryl-CoA + CoA + H(+)</text>
        <dbReference type="Rhea" id="RHEA:10188"/>
        <dbReference type="ChEBI" id="CHEBI:15377"/>
        <dbReference type="ChEBI" id="CHEBI:15378"/>
        <dbReference type="ChEBI" id="CHEBI:43074"/>
        <dbReference type="ChEBI" id="CHEBI:57286"/>
        <dbReference type="ChEBI" id="CHEBI:57287"/>
        <dbReference type="ChEBI" id="CHEBI:57288"/>
        <dbReference type="EC" id="2.3.3.10"/>
    </reaction>
    <physiologicalReaction direction="left-to-right" evidence="7">
        <dbReference type="Rhea" id="RHEA:10189"/>
    </physiologicalReaction>
</comment>
<name>A0ABM0GVM3_SACKO</name>
<keyword evidence="4 8" id="KW-0808">Transferase</keyword>
<keyword evidence="8" id="KW-1207">Sterol metabolism</keyword>
<keyword evidence="5 8" id="KW-0752">Steroid biosynthesis</keyword>
<dbReference type="PROSITE" id="PS01226">
    <property type="entry name" value="HMG_COA_SYNTHASE"/>
    <property type="match status" value="1"/>
</dbReference>
<dbReference type="EC" id="2.3.3.10" evidence="3 8"/>
<dbReference type="Gene3D" id="3.40.47.10">
    <property type="match status" value="1"/>
</dbReference>
<dbReference type="InterPro" id="IPR010122">
    <property type="entry name" value="HMG_CoA_synthase_euk"/>
</dbReference>
<evidence type="ECO:0000259" key="11">
    <source>
        <dbReference type="Pfam" id="PF08540"/>
    </source>
</evidence>